<dbReference type="SUPFAM" id="SSF159034">
    <property type="entry name" value="Mib/herc2 domain-like"/>
    <property type="match status" value="2"/>
</dbReference>
<dbReference type="OrthoDB" id="537008at2759"/>
<accession>A0A835XMP6</accession>
<name>A0A835XMP6_9CHLO</name>
<dbReference type="GO" id="GO:0004842">
    <property type="term" value="F:ubiquitin-protein transferase activity"/>
    <property type="evidence" value="ECO:0007669"/>
    <property type="project" value="InterPro"/>
</dbReference>
<dbReference type="InterPro" id="IPR010606">
    <property type="entry name" value="Mib_Herc2"/>
</dbReference>
<dbReference type="AlphaFoldDB" id="A0A835XMP6"/>
<keyword evidence="4" id="KW-1185">Reference proteome</keyword>
<feature type="region of interest" description="Disordered" evidence="1">
    <location>
        <begin position="365"/>
        <end position="402"/>
    </location>
</feature>
<gene>
    <name evidence="3" type="ORF">HYH03_016234</name>
</gene>
<evidence type="ECO:0000256" key="1">
    <source>
        <dbReference type="SAM" id="MobiDB-lite"/>
    </source>
</evidence>
<dbReference type="GO" id="GO:0016567">
    <property type="term" value="P:protein ubiquitination"/>
    <property type="evidence" value="ECO:0007669"/>
    <property type="project" value="UniProtKB-UniPathway"/>
</dbReference>
<dbReference type="InterPro" id="IPR013083">
    <property type="entry name" value="Znf_RING/FYVE/PHD"/>
</dbReference>
<dbReference type="PANTHER" id="PTHR46573:SF1">
    <property type="entry name" value="WD REPEAT, SAM AND U-BOX DOMAIN-CONTAINING PROTEIN 1"/>
    <property type="match status" value="1"/>
</dbReference>
<feature type="region of interest" description="Disordered" evidence="1">
    <location>
        <begin position="243"/>
        <end position="268"/>
    </location>
</feature>
<evidence type="ECO:0000313" key="3">
    <source>
        <dbReference type="EMBL" id="KAG2485031.1"/>
    </source>
</evidence>
<dbReference type="Pfam" id="PF04564">
    <property type="entry name" value="U-box"/>
    <property type="match status" value="1"/>
</dbReference>
<dbReference type="UniPathway" id="UPA00143"/>
<organism evidence="3 4">
    <name type="scientific">Edaphochlamys debaryana</name>
    <dbReference type="NCBI Taxonomy" id="47281"/>
    <lineage>
        <taxon>Eukaryota</taxon>
        <taxon>Viridiplantae</taxon>
        <taxon>Chlorophyta</taxon>
        <taxon>core chlorophytes</taxon>
        <taxon>Chlorophyceae</taxon>
        <taxon>CS clade</taxon>
        <taxon>Chlamydomonadales</taxon>
        <taxon>Chlamydomonadales incertae sedis</taxon>
        <taxon>Edaphochlamys</taxon>
    </lineage>
</organism>
<dbReference type="Proteomes" id="UP000612055">
    <property type="component" value="Unassembled WGS sequence"/>
</dbReference>
<dbReference type="InterPro" id="IPR037252">
    <property type="entry name" value="Mib_Herc2_sf"/>
</dbReference>
<dbReference type="EMBL" id="JAEHOE010000137">
    <property type="protein sequence ID" value="KAG2485031.1"/>
    <property type="molecule type" value="Genomic_DNA"/>
</dbReference>
<evidence type="ECO:0000313" key="4">
    <source>
        <dbReference type="Proteomes" id="UP000612055"/>
    </source>
</evidence>
<protein>
    <recommendedName>
        <fullName evidence="2">MIB/HERC2 domain-containing protein</fullName>
    </recommendedName>
</protein>
<evidence type="ECO:0000259" key="2">
    <source>
        <dbReference type="PROSITE" id="PS51416"/>
    </source>
</evidence>
<dbReference type="Gene3D" id="2.30.30.40">
    <property type="entry name" value="SH3 Domains"/>
    <property type="match status" value="2"/>
</dbReference>
<sequence>MSGSAEPCPRRRDALSTLASVACECKEAATEVPAIRGGDSEALERALKGLEEGLFAATGDAEAGPDLTQRLGAALAPWRELLQASQRVSSPTTVLLVSGPLLGRLRASLAEVGSALQELGTSLGVASPHGTALAESGTPLAALPLPGLEQRASQAAQLGSWLEEASRRLGGLEAPDTHADAWRTVRSALEREGVPEATLEHSEARTRIAQGLYDLRYAEPPLTPEEVQSAATLAACLLPPPPASGGASCSTANGPSAVPAARPSQSTVPVPVVPAAAPARAPPAAASSAPAAAPTVRPPGSSSLPVPVQFVCAKTLELMRDPVTTDLGTTYEREVIEDWLRNHDTDPESAIEEWLAANGLTYDSSEHGNGASPPAVKEQAGVGVRPSNAAAGGPRNAAASGSEQPVIRVLDYVIAAPQHWTAGNAAHGPLEPGKYGIVIWDDLTDFKPLKVRALHAPYDTWAYDRAALQRVPANAVPPEQRLEIPPQPPGSGVPVLPFTARTGLLVRRGYDWLKPHDRNGLEGETGMLMSPAARGTRWFVLWANGGEGTYSVGHDNKFELQHLQFAYPPSGGGQGGGGGGSGGAEVWGREAWHSFDGSHVVRRGDPVTAETAQARMPVTRGMTWQWGARDGEGMVGELVRPTEVEGNTGVRWEVRWADGSRHRNYRVGRRGVLDWADLEVAMYERNREAGEMLPWTPVELVQDYQSFSNARDGPLRPGTDCGLVLRYDRAALRPIPPSLAVDRHPEHLRLNRLGQVAFPGRPGRSGGHNGRPAERVYYCGAEGRRRCRCGLCGDSRCGPRGGCPCAPCVGLPERRAAEAVAAAAGAPAGARAGARAGVVHTGARAGQAGGKEASDGGPGLGKIIGAAAAVVLGFVVIRRVA</sequence>
<comment type="caution">
    <text evidence="3">The sequence shown here is derived from an EMBL/GenBank/DDBJ whole genome shotgun (WGS) entry which is preliminary data.</text>
</comment>
<dbReference type="InterPro" id="IPR003613">
    <property type="entry name" value="Ubox_domain"/>
</dbReference>
<dbReference type="InterPro" id="IPR052085">
    <property type="entry name" value="WD-SAM-U-box"/>
</dbReference>
<dbReference type="PANTHER" id="PTHR46573">
    <property type="entry name" value="WD REPEAT, SAM AND U-BOX DOMAIN-CONTAINING PROTEIN 1"/>
    <property type="match status" value="1"/>
</dbReference>
<dbReference type="SUPFAM" id="SSF57850">
    <property type="entry name" value="RING/U-box"/>
    <property type="match status" value="1"/>
</dbReference>
<dbReference type="PROSITE" id="PS51416">
    <property type="entry name" value="MIB_HERC2"/>
    <property type="match status" value="2"/>
</dbReference>
<dbReference type="Gene3D" id="3.30.40.10">
    <property type="entry name" value="Zinc/RING finger domain, C3HC4 (zinc finger)"/>
    <property type="match status" value="1"/>
</dbReference>
<feature type="compositionally biased region" description="Low complexity" evidence="1">
    <location>
        <begin position="386"/>
        <end position="402"/>
    </location>
</feature>
<feature type="domain" description="MIB/HERC2" evidence="2">
    <location>
        <begin position="604"/>
        <end position="684"/>
    </location>
</feature>
<reference evidence="3" key="1">
    <citation type="journal article" date="2020" name="bioRxiv">
        <title>Comparative genomics of Chlamydomonas.</title>
        <authorList>
            <person name="Craig R.J."/>
            <person name="Hasan A.R."/>
            <person name="Ness R.W."/>
            <person name="Keightley P.D."/>
        </authorList>
    </citation>
    <scope>NUCLEOTIDE SEQUENCE</scope>
    <source>
        <strain evidence="3">CCAP 11/70</strain>
    </source>
</reference>
<proteinExistence type="predicted"/>
<feature type="domain" description="MIB/HERC2" evidence="2">
    <location>
        <begin position="492"/>
        <end position="566"/>
    </location>
</feature>
<dbReference type="GO" id="GO:0046872">
    <property type="term" value="F:metal ion binding"/>
    <property type="evidence" value="ECO:0007669"/>
    <property type="project" value="InterPro"/>
</dbReference>
<dbReference type="SMART" id="SM00504">
    <property type="entry name" value="Ubox"/>
    <property type="match status" value="1"/>
</dbReference>